<evidence type="ECO:0000313" key="6">
    <source>
        <dbReference type="Proteomes" id="UP000190080"/>
    </source>
</evidence>
<keyword evidence="6" id="KW-1185">Reference proteome</keyword>
<dbReference type="InterPro" id="IPR009057">
    <property type="entry name" value="Homeodomain-like_sf"/>
</dbReference>
<name>A0A1V4ICL6_9CLOT</name>
<sequence>MKNQLDDFLELFCLHVSKTIEKSTSWVVNRVIPYIQQNYYDPNLSLEQIGEQFNVHPVYVSKVFKDHVGKGVLDYINNLRIEHSKLLLEEKKNATIEQIAELVGYQNVRTFSRVFKKYTNISPGKYRNESL</sequence>
<organism evidence="5 6">
    <name type="scientific">Clostridium oryzae</name>
    <dbReference type="NCBI Taxonomy" id="1450648"/>
    <lineage>
        <taxon>Bacteria</taxon>
        <taxon>Bacillati</taxon>
        <taxon>Bacillota</taxon>
        <taxon>Clostridia</taxon>
        <taxon>Eubacteriales</taxon>
        <taxon>Clostridiaceae</taxon>
        <taxon>Clostridium</taxon>
    </lineage>
</organism>
<keyword evidence="1" id="KW-0805">Transcription regulation</keyword>
<keyword evidence="2" id="KW-0238">DNA-binding</keyword>
<dbReference type="InterPro" id="IPR018060">
    <property type="entry name" value="HTH_AraC"/>
</dbReference>
<dbReference type="EMBL" id="MZGV01000087">
    <property type="protein sequence ID" value="OPJ57375.1"/>
    <property type="molecule type" value="Genomic_DNA"/>
</dbReference>
<dbReference type="OrthoDB" id="9799319at2"/>
<accession>A0A1V4ICL6</accession>
<keyword evidence="3" id="KW-0804">Transcription</keyword>
<dbReference type="PRINTS" id="PR00032">
    <property type="entry name" value="HTHARAC"/>
</dbReference>
<feature type="domain" description="HTH araC/xylS-type" evidence="4">
    <location>
        <begin position="29"/>
        <end position="129"/>
    </location>
</feature>
<evidence type="ECO:0000259" key="4">
    <source>
        <dbReference type="PROSITE" id="PS01124"/>
    </source>
</evidence>
<dbReference type="PANTHER" id="PTHR43280:SF2">
    <property type="entry name" value="HTH-TYPE TRANSCRIPTIONAL REGULATOR EXSA"/>
    <property type="match status" value="1"/>
</dbReference>
<dbReference type="SMART" id="SM00342">
    <property type="entry name" value="HTH_ARAC"/>
    <property type="match status" value="1"/>
</dbReference>
<dbReference type="SUPFAM" id="SSF46689">
    <property type="entry name" value="Homeodomain-like"/>
    <property type="match status" value="2"/>
</dbReference>
<dbReference type="InterPro" id="IPR020449">
    <property type="entry name" value="Tscrpt_reg_AraC-type_HTH"/>
</dbReference>
<dbReference type="PROSITE" id="PS00041">
    <property type="entry name" value="HTH_ARAC_FAMILY_1"/>
    <property type="match status" value="1"/>
</dbReference>
<dbReference type="InterPro" id="IPR018062">
    <property type="entry name" value="HTH_AraC-typ_CS"/>
</dbReference>
<evidence type="ECO:0000256" key="1">
    <source>
        <dbReference type="ARBA" id="ARBA00023015"/>
    </source>
</evidence>
<proteinExistence type="predicted"/>
<dbReference type="AlphaFoldDB" id="A0A1V4ICL6"/>
<dbReference type="GO" id="GO:0043565">
    <property type="term" value="F:sequence-specific DNA binding"/>
    <property type="evidence" value="ECO:0007669"/>
    <property type="project" value="InterPro"/>
</dbReference>
<comment type="caution">
    <text evidence="5">The sequence shown here is derived from an EMBL/GenBank/DDBJ whole genome shotgun (WGS) entry which is preliminary data.</text>
</comment>
<evidence type="ECO:0000256" key="3">
    <source>
        <dbReference type="ARBA" id="ARBA00023163"/>
    </source>
</evidence>
<evidence type="ECO:0000313" key="5">
    <source>
        <dbReference type="EMBL" id="OPJ57375.1"/>
    </source>
</evidence>
<dbReference type="Pfam" id="PF12833">
    <property type="entry name" value="HTH_18"/>
    <property type="match status" value="1"/>
</dbReference>
<reference evidence="5 6" key="1">
    <citation type="submission" date="2017-03" db="EMBL/GenBank/DDBJ databases">
        <title>Genome sequence of Clostridium oryzae DSM 28571.</title>
        <authorList>
            <person name="Poehlein A."/>
            <person name="Daniel R."/>
        </authorList>
    </citation>
    <scope>NUCLEOTIDE SEQUENCE [LARGE SCALE GENOMIC DNA]</scope>
    <source>
        <strain evidence="5 6">DSM 28571</strain>
    </source>
</reference>
<dbReference type="Proteomes" id="UP000190080">
    <property type="component" value="Unassembled WGS sequence"/>
</dbReference>
<dbReference type="RefSeq" id="WP_079428109.1">
    <property type="nucleotide sequence ID" value="NZ_MZGV01000087.1"/>
</dbReference>
<dbReference type="GO" id="GO:0003700">
    <property type="term" value="F:DNA-binding transcription factor activity"/>
    <property type="evidence" value="ECO:0007669"/>
    <property type="project" value="InterPro"/>
</dbReference>
<protein>
    <submittedName>
        <fullName evidence="5">HTH-type transcriptional activator Btr</fullName>
    </submittedName>
</protein>
<dbReference type="STRING" id="1450648.CLORY_41520"/>
<evidence type="ECO:0000256" key="2">
    <source>
        <dbReference type="ARBA" id="ARBA00023125"/>
    </source>
</evidence>
<gene>
    <name evidence="5" type="primary">btr_10</name>
    <name evidence="5" type="ORF">CLORY_41520</name>
</gene>
<dbReference type="PROSITE" id="PS01124">
    <property type="entry name" value="HTH_ARAC_FAMILY_2"/>
    <property type="match status" value="1"/>
</dbReference>
<dbReference type="Gene3D" id="1.10.10.60">
    <property type="entry name" value="Homeodomain-like"/>
    <property type="match status" value="2"/>
</dbReference>
<dbReference type="PANTHER" id="PTHR43280">
    <property type="entry name" value="ARAC-FAMILY TRANSCRIPTIONAL REGULATOR"/>
    <property type="match status" value="1"/>
</dbReference>